<reference evidence="2 3" key="1">
    <citation type="submission" date="2014-06" db="EMBL/GenBank/DDBJ databases">
        <title>Evolutionary Origins and Diversification of the Mycorrhizal Mutualists.</title>
        <authorList>
            <consortium name="DOE Joint Genome Institute"/>
            <consortium name="Mycorrhizal Genomics Consortium"/>
            <person name="Kohler A."/>
            <person name="Kuo A."/>
            <person name="Nagy L.G."/>
            <person name="Floudas D."/>
            <person name="Copeland A."/>
            <person name="Barry K.W."/>
            <person name="Cichocki N."/>
            <person name="Veneault-Fourrey C."/>
            <person name="LaButti K."/>
            <person name="Lindquist E.A."/>
            <person name="Lipzen A."/>
            <person name="Lundell T."/>
            <person name="Morin E."/>
            <person name="Murat C."/>
            <person name="Riley R."/>
            <person name="Ohm R."/>
            <person name="Sun H."/>
            <person name="Tunlid A."/>
            <person name="Henrissat B."/>
            <person name="Grigoriev I.V."/>
            <person name="Hibbett D.S."/>
            <person name="Martin F."/>
        </authorList>
    </citation>
    <scope>NUCLEOTIDE SEQUENCE [LARGE SCALE GENOMIC DNA]</scope>
    <source>
        <strain evidence="2 3">SS14</strain>
    </source>
</reference>
<dbReference type="Proteomes" id="UP000054279">
    <property type="component" value="Unassembled WGS sequence"/>
</dbReference>
<name>A0A0C9VMQ6_SPHS4</name>
<organism evidence="2 3">
    <name type="scientific">Sphaerobolus stellatus (strain SS14)</name>
    <dbReference type="NCBI Taxonomy" id="990650"/>
    <lineage>
        <taxon>Eukaryota</taxon>
        <taxon>Fungi</taxon>
        <taxon>Dikarya</taxon>
        <taxon>Basidiomycota</taxon>
        <taxon>Agaricomycotina</taxon>
        <taxon>Agaricomycetes</taxon>
        <taxon>Phallomycetidae</taxon>
        <taxon>Geastrales</taxon>
        <taxon>Sphaerobolaceae</taxon>
        <taxon>Sphaerobolus</taxon>
    </lineage>
</organism>
<evidence type="ECO:0000313" key="2">
    <source>
        <dbReference type="EMBL" id="KIJ38946.1"/>
    </source>
</evidence>
<evidence type="ECO:0000313" key="3">
    <source>
        <dbReference type="Proteomes" id="UP000054279"/>
    </source>
</evidence>
<dbReference type="HOGENOM" id="CLU_164945_0_0_1"/>
<gene>
    <name evidence="2" type="ORF">M422DRAFT_258362</name>
</gene>
<protein>
    <submittedName>
        <fullName evidence="2">Uncharacterized protein</fullName>
    </submittedName>
</protein>
<dbReference type="EMBL" id="KN837156">
    <property type="protein sequence ID" value="KIJ38946.1"/>
    <property type="molecule type" value="Genomic_DNA"/>
</dbReference>
<dbReference type="AlphaFoldDB" id="A0A0C9VMQ6"/>
<feature type="region of interest" description="Disordered" evidence="1">
    <location>
        <begin position="1"/>
        <end position="69"/>
    </location>
</feature>
<accession>A0A0C9VMQ6</accession>
<keyword evidence="3" id="KW-1185">Reference proteome</keyword>
<sequence>MTLCNQENAPYKGKKPVTGTGQSKSLVHAPTPAKTVIPYEEAPPSGEPESGYTAPPSAGANSTLTDENTMDIDQIVEDIYCDC</sequence>
<evidence type="ECO:0000256" key="1">
    <source>
        <dbReference type="SAM" id="MobiDB-lite"/>
    </source>
</evidence>
<feature type="compositionally biased region" description="Low complexity" evidence="1">
    <location>
        <begin position="38"/>
        <end position="52"/>
    </location>
</feature>
<proteinExistence type="predicted"/>